<feature type="compositionally biased region" description="Gly residues" evidence="1">
    <location>
        <begin position="582"/>
        <end position="600"/>
    </location>
</feature>
<name>A0A4U0TYR7_9PEZI</name>
<organism evidence="5 6">
    <name type="scientific">Friedmanniomyces endolithicus</name>
    <dbReference type="NCBI Taxonomy" id="329885"/>
    <lineage>
        <taxon>Eukaryota</taxon>
        <taxon>Fungi</taxon>
        <taxon>Dikarya</taxon>
        <taxon>Ascomycota</taxon>
        <taxon>Pezizomycotina</taxon>
        <taxon>Dothideomycetes</taxon>
        <taxon>Dothideomycetidae</taxon>
        <taxon>Mycosphaerellales</taxon>
        <taxon>Teratosphaeriaceae</taxon>
        <taxon>Friedmanniomyces</taxon>
    </lineage>
</organism>
<protein>
    <recommendedName>
        <fullName evidence="2">C2 domain-containing protein</fullName>
    </recommendedName>
</protein>
<evidence type="ECO:0000313" key="4">
    <source>
        <dbReference type="EMBL" id="KAK0970574.1"/>
    </source>
</evidence>
<gene>
    <name evidence="5" type="ORF">B0A54_16766</name>
    <name evidence="3" type="ORF">LTR82_013781</name>
    <name evidence="4" type="ORF">LTR91_015868</name>
</gene>
<feature type="compositionally biased region" description="Basic residues" evidence="1">
    <location>
        <begin position="609"/>
        <end position="625"/>
    </location>
</feature>
<dbReference type="Pfam" id="PF00168">
    <property type="entry name" value="C2"/>
    <property type="match status" value="1"/>
</dbReference>
<dbReference type="OrthoDB" id="73919at2759"/>
<evidence type="ECO:0000313" key="5">
    <source>
        <dbReference type="EMBL" id="TKA27683.1"/>
    </source>
</evidence>
<feature type="region of interest" description="Disordered" evidence="1">
    <location>
        <begin position="1"/>
        <end position="73"/>
    </location>
</feature>
<feature type="compositionally biased region" description="Basic and acidic residues" evidence="1">
    <location>
        <begin position="273"/>
        <end position="282"/>
    </location>
</feature>
<sequence length="661" mass="74126">MSLQTRPAPDDVNNDEKHPRDNPQPNGDAWAHEAERQAGKEEEVEREHEQQAKKAAESKHDGPAGGFDATAIPERPPGYTLKFIIHRATNLPMADINTLSSDPYVHAQLYSDAPTRHKEDPPIRFRTPTIRRNTEPVWDEEWVVANVPASGFQLKLRVYDEDPADKDDRLGNVHIDVDRITDDWPGLKEQSYEMKARMASKRAYIIRMAAVCLRTTKHIRGNLFVSIENLGRTQHDGQNGRVYTVGPCRWIRHYDPMLGRMMGMKEADEDGDEPKQAKEDTPKQQSSQSHSLPKGSKDEKKVQKYNFQANQMQLEGPVPLQLYHRYVEFKPFVKGMFTSSGIRGFILSKALHHQHNRVYSFDSQTVWGHYPHGAHGPDMEPTRRFLDLVHYDRGGKIFTYVLTLDALWRFTETGKEFGIDMLSKHTMHSDVSIYIAFSGEFFVRKLKHPRDPPPPDPARKNDFDESNDHAGNKKEEEEEEADPTSDPSQYELLIDNDSGTYRPNAHLLPLLKTYLARSLPGLHIRTLDCGADEEEMGKLKDAQRERKKKGGQTIVYTQGDSDSSSVSSSEEEDLDRVERDFGGGGSGVAGAGAVGGGGGKAFARDQKMRQKARWRKTKGQYRGRGRGGMGEGDAVEEERGAGVDAVDASARGGNTAAGISA</sequence>
<feature type="domain" description="C2" evidence="2">
    <location>
        <begin position="63"/>
        <end position="192"/>
    </location>
</feature>
<dbReference type="STRING" id="329885.A0A4U0TYR7"/>
<dbReference type="Proteomes" id="UP001175353">
    <property type="component" value="Unassembled WGS sequence"/>
</dbReference>
<reference evidence="5 6" key="1">
    <citation type="submission" date="2017-03" db="EMBL/GenBank/DDBJ databases">
        <title>Genomes of endolithic fungi from Antarctica.</title>
        <authorList>
            <person name="Coleine C."/>
            <person name="Masonjones S."/>
            <person name="Stajich J.E."/>
        </authorList>
    </citation>
    <scope>NUCLEOTIDE SEQUENCE [LARGE SCALE GENOMIC DNA]</scope>
    <source>
        <strain evidence="5 6">CCFEE 5311</strain>
    </source>
</reference>
<dbReference type="Proteomes" id="UP001168146">
    <property type="component" value="Unassembled WGS sequence"/>
</dbReference>
<dbReference type="PANTHER" id="PTHR47800">
    <property type="entry name" value="C2 DOMAIN-CONTAINING PROTEIN"/>
    <property type="match status" value="1"/>
</dbReference>
<feature type="region of interest" description="Disordered" evidence="1">
    <location>
        <begin position="446"/>
        <end position="497"/>
    </location>
</feature>
<feature type="compositionally biased region" description="Basic and acidic residues" evidence="1">
    <location>
        <begin position="449"/>
        <end position="475"/>
    </location>
</feature>
<evidence type="ECO:0000313" key="3">
    <source>
        <dbReference type="EMBL" id="KAK0312487.1"/>
    </source>
</evidence>
<dbReference type="Proteomes" id="UP000310066">
    <property type="component" value="Unassembled WGS sequence"/>
</dbReference>
<dbReference type="InterPro" id="IPR035892">
    <property type="entry name" value="C2_domain_sf"/>
</dbReference>
<dbReference type="EMBL" id="JAUJLE010000185">
    <property type="protein sequence ID" value="KAK0970574.1"/>
    <property type="molecule type" value="Genomic_DNA"/>
</dbReference>
<comment type="caution">
    <text evidence="5">The sequence shown here is derived from an EMBL/GenBank/DDBJ whole genome shotgun (WGS) entry which is preliminary data.</text>
</comment>
<evidence type="ECO:0000256" key="1">
    <source>
        <dbReference type="SAM" id="MobiDB-lite"/>
    </source>
</evidence>
<evidence type="ECO:0000313" key="7">
    <source>
        <dbReference type="Proteomes" id="UP001175353"/>
    </source>
</evidence>
<keyword evidence="7" id="KW-1185">Reference proteome</keyword>
<dbReference type="AlphaFoldDB" id="A0A4U0TYR7"/>
<reference evidence="3" key="2">
    <citation type="submission" date="2021-12" db="EMBL/GenBank/DDBJ databases">
        <title>Black yeast isolated from Biological Soil Crust.</title>
        <authorList>
            <person name="Kurbessoian T."/>
        </authorList>
    </citation>
    <scope>NUCLEOTIDE SEQUENCE</scope>
    <source>
        <strain evidence="3">CCFEE 5208</strain>
    </source>
</reference>
<proteinExistence type="predicted"/>
<dbReference type="GO" id="GO:0010628">
    <property type="term" value="P:positive regulation of gene expression"/>
    <property type="evidence" value="ECO:0007669"/>
    <property type="project" value="TreeGrafter"/>
</dbReference>
<evidence type="ECO:0000313" key="6">
    <source>
        <dbReference type="Proteomes" id="UP000310066"/>
    </source>
</evidence>
<accession>A0A4U0TYR7</accession>
<dbReference type="InterPro" id="IPR000008">
    <property type="entry name" value="C2_dom"/>
</dbReference>
<reference evidence="4" key="3">
    <citation type="submission" date="2023-06" db="EMBL/GenBank/DDBJ databases">
        <title>Black Yeasts Isolated from many extreme environments.</title>
        <authorList>
            <person name="Coleine C."/>
            <person name="Stajich J.E."/>
            <person name="Selbmann L."/>
        </authorList>
    </citation>
    <scope>NUCLEOTIDE SEQUENCE</scope>
    <source>
        <strain evidence="4">CCFEE 5200</strain>
    </source>
</reference>
<dbReference type="SUPFAM" id="SSF49562">
    <property type="entry name" value="C2 domain (Calcium/lipid-binding domain, CaLB)"/>
    <property type="match status" value="1"/>
</dbReference>
<dbReference type="SMART" id="SM00239">
    <property type="entry name" value="C2"/>
    <property type="match status" value="1"/>
</dbReference>
<dbReference type="PANTHER" id="PTHR47800:SF5">
    <property type="entry name" value="FER-1-LIKE PROTEIN 6"/>
    <property type="match status" value="1"/>
</dbReference>
<feature type="region of interest" description="Disordered" evidence="1">
    <location>
        <begin position="266"/>
        <end position="300"/>
    </location>
</feature>
<dbReference type="PROSITE" id="PS50004">
    <property type="entry name" value="C2"/>
    <property type="match status" value="1"/>
</dbReference>
<evidence type="ECO:0000259" key="2">
    <source>
        <dbReference type="PROSITE" id="PS50004"/>
    </source>
</evidence>
<feature type="compositionally biased region" description="Basic and acidic residues" evidence="1">
    <location>
        <begin position="30"/>
        <end position="62"/>
    </location>
</feature>
<dbReference type="Gene3D" id="2.60.40.150">
    <property type="entry name" value="C2 domain"/>
    <property type="match status" value="1"/>
</dbReference>
<dbReference type="EMBL" id="JASUXU010000063">
    <property type="protein sequence ID" value="KAK0312487.1"/>
    <property type="molecule type" value="Genomic_DNA"/>
</dbReference>
<feature type="region of interest" description="Disordered" evidence="1">
    <location>
        <begin position="540"/>
        <end position="661"/>
    </location>
</feature>
<dbReference type="EMBL" id="NAJP01000125">
    <property type="protein sequence ID" value="TKA27683.1"/>
    <property type="molecule type" value="Genomic_DNA"/>
</dbReference>